<reference evidence="1" key="1">
    <citation type="submission" date="2022-07" db="EMBL/GenBank/DDBJ databases">
        <authorList>
            <person name="Macas J."/>
            <person name="Novak P."/>
            <person name="Neumann P."/>
        </authorList>
    </citation>
    <scope>NUCLEOTIDE SEQUENCE</scope>
</reference>
<keyword evidence="2" id="KW-1185">Reference proteome</keyword>
<evidence type="ECO:0000313" key="2">
    <source>
        <dbReference type="Proteomes" id="UP001152484"/>
    </source>
</evidence>
<proteinExistence type="predicted"/>
<gene>
    <name evidence="1" type="ORF">CEURO_LOCUS5473</name>
</gene>
<name>A0A9P1E2E7_CUSEU</name>
<dbReference type="Proteomes" id="UP001152484">
    <property type="component" value="Unassembled WGS sequence"/>
</dbReference>
<sequence>MGQVEQCAKEAGLWGSRRNRGFKRRIEYYSQRLQDLRSRYDSRSMAEFSRVKQVYLGLLEQQNTFWKQRAKAFWYKEGDINSKYFHNMVKQRRRSNHVQGLMVEDGRWVNNREEVGEMIEDYYAIIFSSVQSPGEYPNWSVPMKLSEEHNLNLLRPVT</sequence>
<accession>A0A9P1E2E7</accession>
<dbReference type="AlphaFoldDB" id="A0A9P1E2E7"/>
<dbReference type="OrthoDB" id="1304154at2759"/>
<protein>
    <submittedName>
        <fullName evidence="1">Uncharacterized protein</fullName>
    </submittedName>
</protein>
<organism evidence="1 2">
    <name type="scientific">Cuscuta europaea</name>
    <name type="common">European dodder</name>
    <dbReference type="NCBI Taxonomy" id="41803"/>
    <lineage>
        <taxon>Eukaryota</taxon>
        <taxon>Viridiplantae</taxon>
        <taxon>Streptophyta</taxon>
        <taxon>Embryophyta</taxon>
        <taxon>Tracheophyta</taxon>
        <taxon>Spermatophyta</taxon>
        <taxon>Magnoliopsida</taxon>
        <taxon>eudicotyledons</taxon>
        <taxon>Gunneridae</taxon>
        <taxon>Pentapetalae</taxon>
        <taxon>asterids</taxon>
        <taxon>lamiids</taxon>
        <taxon>Solanales</taxon>
        <taxon>Convolvulaceae</taxon>
        <taxon>Cuscuteae</taxon>
        <taxon>Cuscuta</taxon>
        <taxon>Cuscuta subgen. Cuscuta</taxon>
    </lineage>
</organism>
<evidence type="ECO:0000313" key="1">
    <source>
        <dbReference type="EMBL" id="CAH9075081.1"/>
    </source>
</evidence>
<dbReference type="EMBL" id="CAMAPE010000009">
    <property type="protein sequence ID" value="CAH9075081.1"/>
    <property type="molecule type" value="Genomic_DNA"/>
</dbReference>
<comment type="caution">
    <text evidence="1">The sequence shown here is derived from an EMBL/GenBank/DDBJ whole genome shotgun (WGS) entry which is preliminary data.</text>
</comment>